<keyword evidence="2" id="KW-1185">Reference proteome</keyword>
<protein>
    <submittedName>
        <fullName evidence="1">Uncharacterized protein</fullName>
    </submittedName>
</protein>
<dbReference type="EMBL" id="BSYR01000019">
    <property type="protein sequence ID" value="GMI81339.1"/>
    <property type="molecule type" value="Genomic_DNA"/>
</dbReference>
<dbReference type="PANTHER" id="PTHR36369:SF1">
    <property type="entry name" value="TRANSMEMBRANE PROTEIN"/>
    <property type="match status" value="1"/>
</dbReference>
<dbReference type="OrthoDB" id="1921606at2759"/>
<reference evidence="1" key="1">
    <citation type="submission" date="2023-05" db="EMBL/GenBank/DDBJ databases">
        <title>Genome and transcriptome analyses reveal genes involved in the formation of fine ridges on petal epidermal cells in Hibiscus trionum.</title>
        <authorList>
            <person name="Koshimizu S."/>
            <person name="Masuda S."/>
            <person name="Ishii T."/>
            <person name="Shirasu K."/>
            <person name="Hoshino A."/>
            <person name="Arita M."/>
        </authorList>
    </citation>
    <scope>NUCLEOTIDE SEQUENCE</scope>
    <source>
        <strain evidence="1">Hamamatsu line</strain>
    </source>
</reference>
<accession>A0A9W7HPR9</accession>
<sequence>MNQLLDSRLEALAFNYVSFEIFTAVNNIWTWIAVITTAVSFWSIRDAGVATASCSVKSHEQSQSTSVIPEVEEKSTVSPWVSAPASVTETSVSQLVCNDGVTKSGKSKLTIYYDEDIVGESSANDETTEMEWNNGDRYCTEGNFGGERCDSWERGLRLRKGETGWYRYQDLTVINGNVVRL</sequence>
<dbReference type="PANTHER" id="PTHR36369">
    <property type="entry name" value="TRANSMEMBRANE PROTEIN"/>
    <property type="match status" value="1"/>
</dbReference>
<gene>
    <name evidence="1" type="ORF">HRI_001803200</name>
</gene>
<evidence type="ECO:0000313" key="2">
    <source>
        <dbReference type="Proteomes" id="UP001165190"/>
    </source>
</evidence>
<comment type="caution">
    <text evidence="1">The sequence shown here is derived from an EMBL/GenBank/DDBJ whole genome shotgun (WGS) entry which is preliminary data.</text>
</comment>
<name>A0A9W7HPR9_HIBTR</name>
<dbReference type="AlphaFoldDB" id="A0A9W7HPR9"/>
<proteinExistence type="predicted"/>
<organism evidence="1 2">
    <name type="scientific">Hibiscus trionum</name>
    <name type="common">Flower of an hour</name>
    <dbReference type="NCBI Taxonomy" id="183268"/>
    <lineage>
        <taxon>Eukaryota</taxon>
        <taxon>Viridiplantae</taxon>
        <taxon>Streptophyta</taxon>
        <taxon>Embryophyta</taxon>
        <taxon>Tracheophyta</taxon>
        <taxon>Spermatophyta</taxon>
        <taxon>Magnoliopsida</taxon>
        <taxon>eudicotyledons</taxon>
        <taxon>Gunneridae</taxon>
        <taxon>Pentapetalae</taxon>
        <taxon>rosids</taxon>
        <taxon>malvids</taxon>
        <taxon>Malvales</taxon>
        <taxon>Malvaceae</taxon>
        <taxon>Malvoideae</taxon>
        <taxon>Hibiscus</taxon>
    </lineage>
</organism>
<dbReference type="Proteomes" id="UP001165190">
    <property type="component" value="Unassembled WGS sequence"/>
</dbReference>
<evidence type="ECO:0000313" key="1">
    <source>
        <dbReference type="EMBL" id="GMI81339.1"/>
    </source>
</evidence>